<accession>A0A916SDJ0</accession>
<evidence type="ECO:0000313" key="1">
    <source>
        <dbReference type="EMBL" id="GGA92280.1"/>
    </source>
</evidence>
<dbReference type="GO" id="GO:0005829">
    <property type="term" value="C:cytosol"/>
    <property type="evidence" value="ECO:0007669"/>
    <property type="project" value="TreeGrafter"/>
</dbReference>
<dbReference type="InterPro" id="IPR005583">
    <property type="entry name" value="YaaA"/>
</dbReference>
<name>A0A916SDJ0_9MICO</name>
<dbReference type="PANTHER" id="PTHR30283:SF4">
    <property type="entry name" value="PEROXIDE STRESS RESISTANCE PROTEIN YAAA"/>
    <property type="match status" value="1"/>
</dbReference>
<dbReference type="GO" id="GO:0033194">
    <property type="term" value="P:response to hydroperoxide"/>
    <property type="evidence" value="ECO:0007669"/>
    <property type="project" value="TreeGrafter"/>
</dbReference>
<gene>
    <name evidence="1" type="ORF">GCM10010979_03640</name>
</gene>
<comment type="caution">
    <text evidence="1">The sequence shown here is derived from an EMBL/GenBank/DDBJ whole genome shotgun (WGS) entry which is preliminary data.</text>
</comment>
<proteinExistence type="predicted"/>
<sequence length="248" mass="26495">MLVLLPPSETKRDGGEAGRSLDLTALRHPQLTAQRSAAVSALTALSRDVVASTAALGLGPTQGFEIERNNALESSPVMPAIDRYTGVLYDGIDTVSLTAEQRAWVVRHVVVNSALFGLLGAGDEIPAYRLSHDSRLPGLPLKKLWRAANAEVLAATPGVILDLRSESYAALGPLPGHDDAHYLRVVTQTATGQKKALTHFNKKGKGVFVRQLAQAGRDHESVESLLEWAATSGVRLDRGKPGELELTV</sequence>
<organism evidence="1 2">
    <name type="scientific">Conyzicola nivalis</name>
    <dbReference type="NCBI Taxonomy" id="1477021"/>
    <lineage>
        <taxon>Bacteria</taxon>
        <taxon>Bacillati</taxon>
        <taxon>Actinomycetota</taxon>
        <taxon>Actinomycetes</taxon>
        <taxon>Micrococcales</taxon>
        <taxon>Microbacteriaceae</taxon>
        <taxon>Conyzicola</taxon>
    </lineage>
</organism>
<protein>
    <submittedName>
        <fullName evidence="1">Peroxide stress protein YaaA</fullName>
    </submittedName>
</protein>
<dbReference type="EMBL" id="BMGB01000001">
    <property type="protein sequence ID" value="GGA92280.1"/>
    <property type="molecule type" value="Genomic_DNA"/>
</dbReference>
<dbReference type="PANTHER" id="PTHR30283">
    <property type="entry name" value="PEROXIDE STRESS RESPONSE PROTEIN YAAA"/>
    <property type="match status" value="1"/>
</dbReference>
<reference evidence="1" key="1">
    <citation type="journal article" date="2014" name="Int. J. Syst. Evol. Microbiol.">
        <title>Complete genome sequence of Corynebacterium casei LMG S-19264T (=DSM 44701T), isolated from a smear-ripened cheese.</title>
        <authorList>
            <consortium name="US DOE Joint Genome Institute (JGI-PGF)"/>
            <person name="Walter F."/>
            <person name="Albersmeier A."/>
            <person name="Kalinowski J."/>
            <person name="Ruckert C."/>
        </authorList>
    </citation>
    <scope>NUCLEOTIDE SEQUENCE</scope>
    <source>
        <strain evidence="1">CGMCC 1.12813</strain>
    </source>
</reference>
<dbReference type="Pfam" id="PF03883">
    <property type="entry name" value="H2O2_YaaD"/>
    <property type="match status" value="1"/>
</dbReference>
<dbReference type="RefSeq" id="WP_188509002.1">
    <property type="nucleotide sequence ID" value="NZ_BMGB01000001.1"/>
</dbReference>
<dbReference type="Proteomes" id="UP000606922">
    <property type="component" value="Unassembled WGS sequence"/>
</dbReference>
<evidence type="ECO:0000313" key="2">
    <source>
        <dbReference type="Proteomes" id="UP000606922"/>
    </source>
</evidence>
<reference evidence="1" key="2">
    <citation type="submission" date="2020-09" db="EMBL/GenBank/DDBJ databases">
        <authorList>
            <person name="Sun Q."/>
            <person name="Zhou Y."/>
        </authorList>
    </citation>
    <scope>NUCLEOTIDE SEQUENCE</scope>
    <source>
        <strain evidence="1">CGMCC 1.12813</strain>
    </source>
</reference>
<dbReference type="AlphaFoldDB" id="A0A916SDJ0"/>
<keyword evidence="2" id="KW-1185">Reference proteome</keyword>